<dbReference type="GO" id="GO:0010945">
    <property type="term" value="F:coenzyme A diphosphatase activity"/>
    <property type="evidence" value="ECO:0007669"/>
    <property type="project" value="InterPro"/>
</dbReference>
<dbReference type="InterPro" id="IPR045121">
    <property type="entry name" value="CoAse"/>
</dbReference>
<dbReference type="Gene3D" id="3.90.79.10">
    <property type="entry name" value="Nucleoside Triphosphate Pyrophosphohydrolase"/>
    <property type="match status" value="1"/>
</dbReference>
<dbReference type="RefSeq" id="WP_147562949.1">
    <property type="nucleotide sequence ID" value="NZ_JACOPN010000006.1"/>
</dbReference>
<keyword evidence="3" id="KW-0479">Metal-binding</keyword>
<dbReference type="Proteomes" id="UP000602260">
    <property type="component" value="Unassembled WGS sequence"/>
</dbReference>
<comment type="cofactor">
    <cofactor evidence="2">
        <name>Mg(2+)</name>
        <dbReference type="ChEBI" id="CHEBI:18420"/>
    </cofactor>
</comment>
<gene>
    <name evidence="8" type="ORF">H8S55_09435</name>
</gene>
<keyword evidence="4" id="KW-0378">Hydrolase</keyword>
<dbReference type="AlphaFoldDB" id="A0A8J6MBA4"/>
<dbReference type="CDD" id="cd03426">
    <property type="entry name" value="NUDIX_CoAse_Nudt7"/>
    <property type="match status" value="1"/>
</dbReference>
<dbReference type="InterPro" id="IPR000086">
    <property type="entry name" value="NUDIX_hydrolase_dom"/>
</dbReference>
<dbReference type="PANTHER" id="PTHR12992:SF11">
    <property type="entry name" value="MITOCHONDRIAL COENZYME A DIPHOSPHATASE NUDT8"/>
    <property type="match status" value="1"/>
</dbReference>
<evidence type="ECO:0000313" key="8">
    <source>
        <dbReference type="EMBL" id="MBC5717540.1"/>
    </source>
</evidence>
<dbReference type="SUPFAM" id="SSF55811">
    <property type="entry name" value="Nudix"/>
    <property type="match status" value="1"/>
</dbReference>
<evidence type="ECO:0000256" key="5">
    <source>
        <dbReference type="ARBA" id="ARBA00022842"/>
    </source>
</evidence>
<evidence type="ECO:0000259" key="7">
    <source>
        <dbReference type="PROSITE" id="PS51462"/>
    </source>
</evidence>
<keyword evidence="5" id="KW-0460">Magnesium</keyword>
<dbReference type="PANTHER" id="PTHR12992">
    <property type="entry name" value="NUDIX HYDROLASE"/>
    <property type="match status" value="1"/>
</dbReference>
<name>A0A8J6MBA4_9FIRM</name>
<protein>
    <submittedName>
        <fullName evidence="8">CoA pyrophosphatase</fullName>
    </submittedName>
</protein>
<organism evidence="8 9">
    <name type="scientific">Flintibacter faecis</name>
    <dbReference type="NCBI Taxonomy" id="2763047"/>
    <lineage>
        <taxon>Bacteria</taxon>
        <taxon>Bacillati</taxon>
        <taxon>Bacillota</taxon>
        <taxon>Clostridia</taxon>
        <taxon>Eubacteriales</taxon>
        <taxon>Flintibacter</taxon>
    </lineage>
</organism>
<evidence type="ECO:0000256" key="1">
    <source>
        <dbReference type="ARBA" id="ARBA00001936"/>
    </source>
</evidence>
<dbReference type="PROSITE" id="PS51462">
    <property type="entry name" value="NUDIX"/>
    <property type="match status" value="1"/>
</dbReference>
<dbReference type="Pfam" id="PF00293">
    <property type="entry name" value="NUDIX"/>
    <property type="match status" value="1"/>
</dbReference>
<keyword evidence="9" id="KW-1185">Reference proteome</keyword>
<comment type="cofactor">
    <cofactor evidence="1">
        <name>Mn(2+)</name>
        <dbReference type="ChEBI" id="CHEBI:29035"/>
    </cofactor>
</comment>
<evidence type="ECO:0000256" key="4">
    <source>
        <dbReference type="ARBA" id="ARBA00022801"/>
    </source>
</evidence>
<evidence type="ECO:0000256" key="2">
    <source>
        <dbReference type="ARBA" id="ARBA00001946"/>
    </source>
</evidence>
<sequence length="212" mass="24160">MGQQLTDDLSRLLAGRKPDLMDKRGEFSVLVPLVEGDEGLSLLYEVRAKTMHSQPGEICFPGGRAEGNETPEECALRETWEELAIPPRAVHILGRLDFIAHRAGFLMHAVAAKVDREAVEHMHPGPDEVDETFLVPLEYLLTHPPMDLSYKLVPEPGPDFPYEQAGIPRDYAWRLGRETVPVYRWRDRVIWGLTGRITRNLLGYIRRLPRET</sequence>
<reference evidence="8" key="1">
    <citation type="submission" date="2020-08" db="EMBL/GenBank/DDBJ databases">
        <title>Genome public.</title>
        <authorList>
            <person name="Liu C."/>
            <person name="Sun Q."/>
        </authorList>
    </citation>
    <scope>NUCLEOTIDE SEQUENCE</scope>
    <source>
        <strain evidence="8">BX5</strain>
    </source>
</reference>
<feature type="domain" description="Nudix hydrolase" evidence="7">
    <location>
        <begin position="23"/>
        <end position="158"/>
    </location>
</feature>
<comment type="caution">
    <text evidence="8">The sequence shown here is derived from an EMBL/GenBank/DDBJ whole genome shotgun (WGS) entry which is preliminary data.</text>
</comment>
<dbReference type="GO" id="GO:0046872">
    <property type="term" value="F:metal ion binding"/>
    <property type="evidence" value="ECO:0007669"/>
    <property type="project" value="UniProtKB-KW"/>
</dbReference>
<evidence type="ECO:0000256" key="3">
    <source>
        <dbReference type="ARBA" id="ARBA00022723"/>
    </source>
</evidence>
<keyword evidence="6" id="KW-0464">Manganese</keyword>
<evidence type="ECO:0000256" key="6">
    <source>
        <dbReference type="ARBA" id="ARBA00023211"/>
    </source>
</evidence>
<proteinExistence type="predicted"/>
<evidence type="ECO:0000313" key="9">
    <source>
        <dbReference type="Proteomes" id="UP000602260"/>
    </source>
</evidence>
<dbReference type="EMBL" id="JACOPN010000006">
    <property type="protein sequence ID" value="MBC5717540.1"/>
    <property type="molecule type" value="Genomic_DNA"/>
</dbReference>
<dbReference type="InterPro" id="IPR015797">
    <property type="entry name" value="NUDIX_hydrolase-like_dom_sf"/>
</dbReference>
<accession>A0A8J6MBA4</accession>